<protein>
    <submittedName>
        <fullName evidence="2">Arsenate reductase</fullName>
    </submittedName>
</protein>
<dbReference type="Proteomes" id="UP001243330">
    <property type="component" value="Unassembled WGS sequence"/>
</dbReference>
<keyword evidence="3" id="KW-1185">Reference proteome</keyword>
<feature type="region of interest" description="Disordered" evidence="1">
    <location>
        <begin position="1"/>
        <end position="27"/>
    </location>
</feature>
<sequence>NYNNPSPLDSATTPGTTSSTLTGTSSLSSAASTESQLAHAIATLKIQLATQPALSLDVPGILGQMGSAMEQAAASLAVHSEDPPGVGHNIWSLTAAKLRIAQLKIEQWAAMVAEEEDDDESGGEEEEEEEGVYEGVAAEVGQDDMQGVIDGAAVEKTAVPFVGSERDLGIFEDSWGGGNPMAGAFDNLGPFSWMDGVGDWGAAMMGSAHQNG</sequence>
<evidence type="ECO:0000313" key="2">
    <source>
        <dbReference type="EMBL" id="KAK1839479.1"/>
    </source>
</evidence>
<accession>A0AAD9A5M7</accession>
<proteinExistence type="predicted"/>
<evidence type="ECO:0000313" key="3">
    <source>
        <dbReference type="Proteomes" id="UP001243330"/>
    </source>
</evidence>
<feature type="compositionally biased region" description="Low complexity" evidence="1">
    <location>
        <begin position="10"/>
        <end position="27"/>
    </location>
</feature>
<dbReference type="EMBL" id="JAQOWY010000667">
    <property type="protein sequence ID" value="KAK1839479.1"/>
    <property type="molecule type" value="Genomic_DNA"/>
</dbReference>
<evidence type="ECO:0000256" key="1">
    <source>
        <dbReference type="SAM" id="MobiDB-lite"/>
    </source>
</evidence>
<reference evidence="2" key="1">
    <citation type="submission" date="2023-01" db="EMBL/GenBank/DDBJ databases">
        <title>Colletotrichum chrysophilum M932 genome sequence.</title>
        <authorList>
            <person name="Baroncelli R."/>
        </authorList>
    </citation>
    <scope>NUCLEOTIDE SEQUENCE</scope>
    <source>
        <strain evidence="2">M932</strain>
    </source>
</reference>
<comment type="caution">
    <text evidence="2">The sequence shown here is derived from an EMBL/GenBank/DDBJ whole genome shotgun (WGS) entry which is preliminary data.</text>
</comment>
<dbReference type="AlphaFoldDB" id="A0AAD9A5M7"/>
<name>A0AAD9A5M7_9PEZI</name>
<gene>
    <name evidence="2" type="ORF">CCHR01_17896</name>
</gene>
<organism evidence="2 3">
    <name type="scientific">Colletotrichum chrysophilum</name>
    <dbReference type="NCBI Taxonomy" id="1836956"/>
    <lineage>
        <taxon>Eukaryota</taxon>
        <taxon>Fungi</taxon>
        <taxon>Dikarya</taxon>
        <taxon>Ascomycota</taxon>
        <taxon>Pezizomycotina</taxon>
        <taxon>Sordariomycetes</taxon>
        <taxon>Hypocreomycetidae</taxon>
        <taxon>Glomerellales</taxon>
        <taxon>Glomerellaceae</taxon>
        <taxon>Colletotrichum</taxon>
        <taxon>Colletotrichum gloeosporioides species complex</taxon>
    </lineage>
</organism>
<feature type="non-terminal residue" evidence="2">
    <location>
        <position position="1"/>
    </location>
</feature>